<name>A0ABS6K4D8_9FIRM</name>
<protein>
    <submittedName>
        <fullName evidence="5">Glycoside hydrolase family 43 protein</fullName>
    </submittedName>
</protein>
<evidence type="ECO:0000256" key="3">
    <source>
        <dbReference type="ARBA" id="ARBA00023295"/>
    </source>
</evidence>
<dbReference type="PANTHER" id="PTHR42812:SF14">
    <property type="entry name" value="SECRETED PROTEIN"/>
    <property type="match status" value="1"/>
</dbReference>
<dbReference type="GO" id="GO:0016787">
    <property type="term" value="F:hydrolase activity"/>
    <property type="evidence" value="ECO:0007669"/>
    <property type="project" value="UniProtKB-KW"/>
</dbReference>
<proteinExistence type="inferred from homology"/>
<dbReference type="EMBL" id="JAHQCX010000003">
    <property type="protein sequence ID" value="MBU9725399.1"/>
    <property type="molecule type" value="Genomic_DNA"/>
</dbReference>
<evidence type="ECO:0000313" key="6">
    <source>
        <dbReference type="Proteomes" id="UP001314681"/>
    </source>
</evidence>
<dbReference type="Proteomes" id="UP001314681">
    <property type="component" value="Unassembled WGS sequence"/>
</dbReference>
<reference evidence="5 6" key="1">
    <citation type="submission" date="2021-06" db="EMBL/GenBank/DDBJ databases">
        <title>Description of novel taxa of the family Lachnospiraceae.</title>
        <authorList>
            <person name="Chaplin A.V."/>
            <person name="Sokolova S.R."/>
            <person name="Pikina A.P."/>
            <person name="Korzhanova M."/>
            <person name="Belova V."/>
            <person name="Korostin D."/>
            <person name="Efimov B.A."/>
        </authorList>
    </citation>
    <scope>NUCLEOTIDE SEQUENCE [LARGE SCALE GENOMIC DNA]</scope>
    <source>
        <strain evidence="5 6">ASD4241</strain>
    </source>
</reference>
<dbReference type="RefSeq" id="WP_238726380.1">
    <property type="nucleotide sequence ID" value="NZ_JAHQCX010000003.1"/>
</dbReference>
<accession>A0ABS6K4D8</accession>
<comment type="caution">
    <text evidence="5">The sequence shown here is derived from an EMBL/GenBank/DDBJ whole genome shotgun (WGS) entry which is preliminary data.</text>
</comment>
<dbReference type="CDD" id="cd08981">
    <property type="entry name" value="GH43_Bt1873-like"/>
    <property type="match status" value="1"/>
</dbReference>
<evidence type="ECO:0000313" key="5">
    <source>
        <dbReference type="EMBL" id="MBU9725399.1"/>
    </source>
</evidence>
<dbReference type="Pfam" id="PF04616">
    <property type="entry name" value="Glyco_hydro_43"/>
    <property type="match status" value="1"/>
</dbReference>
<evidence type="ECO:0000256" key="4">
    <source>
        <dbReference type="RuleBase" id="RU361187"/>
    </source>
</evidence>
<keyword evidence="3 4" id="KW-0326">Glycosidase</keyword>
<sequence>MKKWQLQDIRIRDPFFLKENGEYYLYGTTDVNTWEGNGEGFDCYRSKDLKLFQGPYPVFRAPQNFWADRNFWAPEVWKYRGRYYMIASFKAEGRCRGVQVLISDDPRGPFVPVTDGPVTPTDWECLDGTLCFEDDGVYMVFCHEWIQTGDGCICAAKMSGDLTKLTGEPEVLFHASEAEWPVIHREFDSEGFVTDGPFLFRDENSRLHMIWSSYGEKGYAVGISHAQKGVIGKWNHERNTVLEKEGGHGMIFEGPEGRTLLVVHTPNTWLKERVKLYSVEKLILGG</sequence>
<dbReference type="PANTHER" id="PTHR42812">
    <property type="entry name" value="BETA-XYLOSIDASE"/>
    <property type="match status" value="1"/>
</dbReference>
<organism evidence="5 6">
    <name type="scientific">Diplocloster modestus</name>
    <dbReference type="NCBI Taxonomy" id="2850322"/>
    <lineage>
        <taxon>Bacteria</taxon>
        <taxon>Bacillati</taxon>
        <taxon>Bacillota</taxon>
        <taxon>Clostridia</taxon>
        <taxon>Lachnospirales</taxon>
        <taxon>Lachnospiraceae</taxon>
        <taxon>Diplocloster</taxon>
    </lineage>
</organism>
<dbReference type="InterPro" id="IPR023296">
    <property type="entry name" value="Glyco_hydro_beta-prop_sf"/>
</dbReference>
<gene>
    <name evidence="5" type="ORF">KTH90_05155</name>
</gene>
<dbReference type="Gene3D" id="2.115.10.20">
    <property type="entry name" value="Glycosyl hydrolase domain, family 43"/>
    <property type="match status" value="1"/>
</dbReference>
<dbReference type="InterPro" id="IPR051795">
    <property type="entry name" value="Glycosyl_Hydrlase_43"/>
</dbReference>
<keyword evidence="2 4" id="KW-0378">Hydrolase</keyword>
<dbReference type="InterPro" id="IPR006710">
    <property type="entry name" value="Glyco_hydro_43"/>
</dbReference>
<dbReference type="SUPFAM" id="SSF75005">
    <property type="entry name" value="Arabinanase/levansucrase/invertase"/>
    <property type="match status" value="1"/>
</dbReference>
<keyword evidence="6" id="KW-1185">Reference proteome</keyword>
<evidence type="ECO:0000256" key="2">
    <source>
        <dbReference type="ARBA" id="ARBA00022801"/>
    </source>
</evidence>
<evidence type="ECO:0000256" key="1">
    <source>
        <dbReference type="ARBA" id="ARBA00009865"/>
    </source>
</evidence>
<comment type="similarity">
    <text evidence="1 4">Belongs to the glycosyl hydrolase 43 family.</text>
</comment>